<evidence type="ECO:0000313" key="2">
    <source>
        <dbReference type="EMBL" id="BDW84058.1"/>
    </source>
</evidence>
<gene>
    <name evidence="2" type="ORF">MACH21_02350</name>
</gene>
<feature type="chain" id="PRO_5041418214" description="YCII-related domain-containing protein" evidence="1">
    <location>
        <begin position="21"/>
        <end position="122"/>
    </location>
</feature>
<dbReference type="KEGG" id="rmai:MACH21_02350"/>
<dbReference type="RefSeq" id="WP_338273591.1">
    <property type="nucleotide sequence ID" value="NZ_AP027266.1"/>
</dbReference>
<keyword evidence="3" id="KW-1185">Reference proteome</keyword>
<feature type="signal peptide" evidence="1">
    <location>
        <begin position="1"/>
        <end position="20"/>
    </location>
</feature>
<evidence type="ECO:0008006" key="4">
    <source>
        <dbReference type="Google" id="ProtNLM"/>
    </source>
</evidence>
<keyword evidence="1" id="KW-0732">Signal</keyword>
<dbReference type="AlphaFoldDB" id="A0AA48KIR6"/>
<evidence type="ECO:0000313" key="3">
    <source>
        <dbReference type="Proteomes" id="UP001337723"/>
    </source>
</evidence>
<proteinExistence type="predicted"/>
<accession>A0AA48KIR6</accession>
<reference evidence="2 3" key="1">
    <citation type="submission" date="2023-01" db="EMBL/GenBank/DDBJ databases">
        <title>Complete genome sequence of Roseicyclus marinus strain Dej080120_10.</title>
        <authorList>
            <person name="Ueki S."/>
            <person name="Maruyama F."/>
        </authorList>
    </citation>
    <scope>NUCLEOTIDE SEQUENCE [LARGE SCALE GENOMIC DNA]</scope>
    <source>
        <strain evidence="2 3">Dej080120_10</strain>
    </source>
</reference>
<sequence length="122" mass="12560">MIRTTLFAAALTAMSVPALADPFTLFIHESPADIALRSDMTEAGAAYWALWAAYSAMLGETGMVRGGAPLVVSGGDGNTISGYFILETTQAEAEALAALAPAATRGGRVAVVPHYPMPGMSN</sequence>
<name>A0AA48KIR6_9RHOB</name>
<dbReference type="EMBL" id="AP027266">
    <property type="protein sequence ID" value="BDW84058.1"/>
    <property type="molecule type" value="Genomic_DNA"/>
</dbReference>
<dbReference type="Proteomes" id="UP001337723">
    <property type="component" value="Chromosome"/>
</dbReference>
<organism evidence="2 3">
    <name type="scientific">Roseicyclus marinus</name>
    <dbReference type="NCBI Taxonomy" id="2161673"/>
    <lineage>
        <taxon>Bacteria</taxon>
        <taxon>Pseudomonadati</taxon>
        <taxon>Pseudomonadota</taxon>
        <taxon>Alphaproteobacteria</taxon>
        <taxon>Rhodobacterales</taxon>
        <taxon>Roseobacteraceae</taxon>
        <taxon>Roseicyclus</taxon>
    </lineage>
</organism>
<protein>
    <recommendedName>
        <fullName evidence="4">YCII-related domain-containing protein</fullName>
    </recommendedName>
</protein>
<evidence type="ECO:0000256" key="1">
    <source>
        <dbReference type="SAM" id="SignalP"/>
    </source>
</evidence>